<keyword evidence="5" id="KW-0732">Signal</keyword>
<dbReference type="InterPro" id="IPR014480">
    <property type="entry name" value="Mannan-1_6-alpha_mannosidase"/>
</dbReference>
<dbReference type="EMBL" id="VXIT01000003">
    <property type="protein sequence ID" value="KAA6413718.1"/>
    <property type="molecule type" value="Genomic_DNA"/>
</dbReference>
<dbReference type="GO" id="GO:0009272">
    <property type="term" value="P:fungal-type cell wall biogenesis"/>
    <property type="evidence" value="ECO:0007669"/>
    <property type="project" value="TreeGrafter"/>
</dbReference>
<evidence type="ECO:0000256" key="10">
    <source>
        <dbReference type="PIRNR" id="PIRNR016302"/>
    </source>
</evidence>
<evidence type="ECO:0000256" key="5">
    <source>
        <dbReference type="ARBA" id="ARBA00022729"/>
    </source>
</evidence>
<dbReference type="InterPro" id="IPR008928">
    <property type="entry name" value="6-hairpin_glycosidase_sf"/>
</dbReference>
<gene>
    <name evidence="13" type="ORF">FRX48_02079</name>
</gene>
<evidence type="ECO:0000313" key="13">
    <source>
        <dbReference type="EMBL" id="KAA6413718.1"/>
    </source>
</evidence>
<evidence type="ECO:0000313" key="14">
    <source>
        <dbReference type="Proteomes" id="UP000324767"/>
    </source>
</evidence>
<evidence type="ECO:0000256" key="9">
    <source>
        <dbReference type="ARBA" id="ARBA00023295"/>
    </source>
</evidence>
<dbReference type="SUPFAM" id="SSF48208">
    <property type="entry name" value="Six-hairpin glycosidases"/>
    <property type="match status" value="1"/>
</dbReference>
<dbReference type="Proteomes" id="UP000324767">
    <property type="component" value="Unassembled WGS sequence"/>
</dbReference>
<sequence length="465" mass="49947">MKFCTHLSTRGSSRLWGGIAGSLLCSSSLVSGIHLDLTSTESITSVASTLAHGMMIYYNGNLTGGVPGNLPAPYYWWEAGAMFGTLIDYWYYTGDTTYNEVTTEGLLFQVGPNNDYMPPNQTKTEGNDDQGFWGLAAMSAAEQKFPDPPEGSPQWLALAQAVFNSQAARWDESTCAGGLRWQIFSFNSGYDYKNSISNGCFFNLAARLARYTGNATYAEWAVKTYDWVTAVGLMSDKFEVFDGTDDTINCTRLNHYQWTYNAGVYLLGAATMYNYTNGSALWQARTEGILNATEVFFDPTVPNVMYEVACETINKCDVDQLSFKAYLARWMAATTKMAAFTTAFVMPKLEASALAAAQQCCGGSDGVTCGLKWTQLGVYDGTFGVGQQMSAMEVVASNLISKVNPPVTTVSGGTSKGDPSAGTGVVTTPTGDTKSTITGGDKAGAGFLTGLVLVVVVGGVWWMVA</sequence>
<dbReference type="PANTHER" id="PTHR12145">
    <property type="entry name" value="MANNAN ENDO-1,6-ALPHA-MANNOSIDASE DCW1"/>
    <property type="match status" value="1"/>
</dbReference>
<comment type="caution">
    <text evidence="13">The sequence shown here is derived from an EMBL/GenBank/DDBJ whole genome shotgun (WGS) entry which is preliminary data.</text>
</comment>
<accession>A0A5M8PYB5</accession>
<dbReference type="GO" id="GO:0008496">
    <property type="term" value="F:mannan endo-1,6-alpha-mannosidase activity"/>
    <property type="evidence" value="ECO:0007669"/>
    <property type="project" value="UniProtKB-UniRule"/>
</dbReference>
<dbReference type="EC" id="3.2.1.101" evidence="4 10"/>
<keyword evidence="8" id="KW-0325">Glycoprotein</keyword>
<dbReference type="OrthoDB" id="4187847at2759"/>
<evidence type="ECO:0000256" key="12">
    <source>
        <dbReference type="SAM" id="Phobius"/>
    </source>
</evidence>
<dbReference type="PIRSF" id="PIRSF016302">
    <property type="entry name" value="Man_a_manosd"/>
    <property type="match status" value="1"/>
</dbReference>
<evidence type="ECO:0000256" key="4">
    <source>
        <dbReference type="ARBA" id="ARBA00012350"/>
    </source>
</evidence>
<dbReference type="Gene3D" id="1.50.10.20">
    <property type="match status" value="1"/>
</dbReference>
<proteinExistence type="inferred from homology"/>
<evidence type="ECO:0000256" key="7">
    <source>
        <dbReference type="ARBA" id="ARBA00023136"/>
    </source>
</evidence>
<feature type="region of interest" description="Disordered" evidence="11">
    <location>
        <begin position="410"/>
        <end position="433"/>
    </location>
</feature>
<evidence type="ECO:0000256" key="2">
    <source>
        <dbReference type="ARBA" id="ARBA00004308"/>
    </source>
</evidence>
<evidence type="ECO:0000256" key="3">
    <source>
        <dbReference type="ARBA" id="ARBA00009699"/>
    </source>
</evidence>
<evidence type="ECO:0000256" key="11">
    <source>
        <dbReference type="SAM" id="MobiDB-lite"/>
    </source>
</evidence>
<feature type="compositionally biased region" description="Low complexity" evidence="11">
    <location>
        <begin position="422"/>
        <end position="433"/>
    </location>
</feature>
<dbReference type="PANTHER" id="PTHR12145:SF41">
    <property type="entry name" value="MANNAN ENDO-1,6-ALPHA-MANNOSIDASE"/>
    <property type="match status" value="1"/>
</dbReference>
<keyword evidence="6 10" id="KW-0378">Hydrolase</keyword>
<comment type="catalytic activity">
    <reaction evidence="1 10">
        <text>Random hydrolysis of (1-&gt;6)-alpha-D-mannosidic linkages in unbranched (1-&gt;6)-mannans.</text>
        <dbReference type="EC" id="3.2.1.101"/>
    </reaction>
</comment>
<name>A0A5M8PYB5_9LECA</name>
<dbReference type="GO" id="GO:0016052">
    <property type="term" value="P:carbohydrate catabolic process"/>
    <property type="evidence" value="ECO:0007669"/>
    <property type="project" value="InterPro"/>
</dbReference>
<dbReference type="AlphaFoldDB" id="A0A5M8PYB5"/>
<protein>
    <recommendedName>
        <fullName evidence="4 10">Mannan endo-1,6-alpha-mannosidase</fullName>
        <ecNumber evidence="4 10">3.2.1.101</ecNumber>
    </recommendedName>
</protein>
<dbReference type="InterPro" id="IPR005198">
    <property type="entry name" value="Glyco_hydro_76"/>
</dbReference>
<keyword evidence="7 12" id="KW-0472">Membrane</keyword>
<organism evidence="13 14">
    <name type="scientific">Lasallia pustulata</name>
    <dbReference type="NCBI Taxonomy" id="136370"/>
    <lineage>
        <taxon>Eukaryota</taxon>
        <taxon>Fungi</taxon>
        <taxon>Dikarya</taxon>
        <taxon>Ascomycota</taxon>
        <taxon>Pezizomycotina</taxon>
        <taxon>Lecanoromycetes</taxon>
        <taxon>OSLEUM clade</taxon>
        <taxon>Umbilicariomycetidae</taxon>
        <taxon>Umbilicariales</taxon>
        <taxon>Umbilicariaceae</taxon>
        <taxon>Lasallia</taxon>
    </lineage>
</organism>
<dbReference type="FunFam" id="1.50.10.20:FF:000006">
    <property type="entry name" value="Mannan endo-1,6-alpha-mannosidase"/>
    <property type="match status" value="1"/>
</dbReference>
<evidence type="ECO:0000256" key="8">
    <source>
        <dbReference type="ARBA" id="ARBA00023180"/>
    </source>
</evidence>
<evidence type="ECO:0000256" key="1">
    <source>
        <dbReference type="ARBA" id="ARBA00001452"/>
    </source>
</evidence>
<evidence type="ECO:0000256" key="6">
    <source>
        <dbReference type="ARBA" id="ARBA00022801"/>
    </source>
</evidence>
<keyword evidence="12" id="KW-1133">Transmembrane helix</keyword>
<comment type="subcellular location">
    <subcellularLocation>
        <location evidence="2">Endomembrane system</location>
    </subcellularLocation>
</comment>
<dbReference type="GO" id="GO:0012505">
    <property type="term" value="C:endomembrane system"/>
    <property type="evidence" value="ECO:0007669"/>
    <property type="project" value="UniProtKB-SubCell"/>
</dbReference>
<dbReference type="Pfam" id="PF03663">
    <property type="entry name" value="Glyco_hydro_76"/>
    <property type="match status" value="1"/>
</dbReference>
<keyword evidence="12" id="KW-0812">Transmembrane</keyword>
<feature type="transmembrane region" description="Helical" evidence="12">
    <location>
        <begin position="443"/>
        <end position="464"/>
    </location>
</feature>
<keyword evidence="9 10" id="KW-0326">Glycosidase</keyword>
<comment type="similarity">
    <text evidence="3 10">Belongs to the glycosyl hydrolase 76 family.</text>
</comment>
<reference evidence="13 14" key="1">
    <citation type="submission" date="2019-09" db="EMBL/GenBank/DDBJ databases">
        <title>The hologenome of the rock-dwelling lichen Lasallia pustulata.</title>
        <authorList>
            <person name="Greshake Tzovaras B."/>
            <person name="Segers F."/>
            <person name="Bicker A."/>
            <person name="Dal Grande F."/>
            <person name="Otte J."/>
            <person name="Hankeln T."/>
            <person name="Schmitt I."/>
            <person name="Ebersberger I."/>
        </authorList>
    </citation>
    <scope>NUCLEOTIDE SEQUENCE [LARGE SCALE GENOMIC DNA]</scope>
    <source>
        <strain evidence="13">A1-1</strain>
    </source>
</reference>